<evidence type="ECO:0000256" key="5">
    <source>
        <dbReference type="ARBA" id="ARBA00022884"/>
    </source>
</evidence>
<dbReference type="InterPro" id="IPR057596">
    <property type="entry name" value="RDRP_core"/>
</dbReference>
<evidence type="ECO:0000256" key="8">
    <source>
        <dbReference type="PROSITE-ProRule" id="PRU00176"/>
    </source>
</evidence>
<reference evidence="12" key="1">
    <citation type="submission" date="2021-02" db="EMBL/GenBank/DDBJ databases">
        <authorList>
            <person name="Nowell W R."/>
        </authorList>
    </citation>
    <scope>NUCLEOTIDE SEQUENCE</scope>
</reference>
<evidence type="ECO:0000256" key="3">
    <source>
        <dbReference type="ARBA" id="ARBA00022679"/>
    </source>
</evidence>
<dbReference type="InterPro" id="IPR007855">
    <property type="entry name" value="RDRP"/>
</dbReference>
<dbReference type="EMBL" id="CAJNOR010000328">
    <property type="protein sequence ID" value="CAF0881242.1"/>
    <property type="molecule type" value="Genomic_DNA"/>
</dbReference>
<comment type="caution">
    <text evidence="12">The sequence shown here is derived from an EMBL/GenBank/DDBJ whole genome shotgun (WGS) entry which is preliminary data.</text>
</comment>
<dbReference type="PANTHER" id="PTHR23079">
    <property type="entry name" value="RNA-DEPENDENT RNA POLYMERASE"/>
    <property type="match status" value="1"/>
</dbReference>
<comment type="catalytic activity">
    <reaction evidence="7 9">
        <text>RNA(n) + a ribonucleoside 5'-triphosphate = RNA(n+1) + diphosphate</text>
        <dbReference type="Rhea" id="RHEA:21248"/>
        <dbReference type="Rhea" id="RHEA-COMP:14527"/>
        <dbReference type="Rhea" id="RHEA-COMP:17342"/>
        <dbReference type="ChEBI" id="CHEBI:33019"/>
        <dbReference type="ChEBI" id="CHEBI:61557"/>
        <dbReference type="ChEBI" id="CHEBI:140395"/>
        <dbReference type="EC" id="2.7.7.48"/>
    </reaction>
</comment>
<dbReference type="GO" id="GO:0003723">
    <property type="term" value="F:RNA binding"/>
    <property type="evidence" value="ECO:0007669"/>
    <property type="project" value="UniProtKB-UniRule"/>
</dbReference>
<evidence type="ECO:0000256" key="4">
    <source>
        <dbReference type="ARBA" id="ARBA00022695"/>
    </source>
</evidence>
<proteinExistence type="inferred from homology"/>
<dbReference type="Pfam" id="PF26253">
    <property type="entry name" value="RdRP_head"/>
    <property type="match status" value="1"/>
</dbReference>
<feature type="domain" description="RRM" evidence="11">
    <location>
        <begin position="115"/>
        <end position="198"/>
    </location>
</feature>
<dbReference type="InterPro" id="IPR012677">
    <property type="entry name" value="Nucleotide-bd_a/b_plait_sf"/>
</dbReference>
<feature type="region of interest" description="Disordered" evidence="10">
    <location>
        <begin position="1"/>
        <end position="22"/>
    </location>
</feature>
<dbReference type="Pfam" id="PF05183">
    <property type="entry name" value="RdRP"/>
    <property type="match status" value="1"/>
</dbReference>
<feature type="compositionally biased region" description="Acidic residues" evidence="10">
    <location>
        <begin position="1"/>
        <end position="10"/>
    </location>
</feature>
<accession>A0A813YA56</accession>
<comment type="similarity">
    <text evidence="1 9">Belongs to the RdRP family.</text>
</comment>
<evidence type="ECO:0000313" key="12">
    <source>
        <dbReference type="EMBL" id="CAF0881242.1"/>
    </source>
</evidence>
<dbReference type="InterPro" id="IPR000504">
    <property type="entry name" value="RRM_dom"/>
</dbReference>
<dbReference type="GO" id="GO:0031380">
    <property type="term" value="C:nuclear RNA-directed RNA polymerase complex"/>
    <property type="evidence" value="ECO:0007669"/>
    <property type="project" value="TreeGrafter"/>
</dbReference>
<sequence>MSSSESDDANDEVHNDDGLDGTLDVNETSHLTSLYNSFVPSDTTPVIDQSLACTVRSAFQSFSATQTAPLSTFGDSIRWYIEAPTLFQSNGNDSSYYLSLNSPIDQSQLNTTRAAKLFVGNICYRANDKDLKEFLVARGFQVVNLELMNNARKPGHRGIAFVQFGSAEIAQRILYRFGRNPSEFCFRGRQLKIDYCRKSQSHSKVSIADKKLLGNANDFDIRQILYGTLIMGAAMNNITGVNNADSFGLIANRLVNNEEKVRSRLRIDEQERKFLIIVSYGDDFKQHLTFEWTFGALKGEKISPVLINNSSVCLLVELKRPPVIIQTYLDAQTNEKIDVRMPGTPLIGHANAWVFQLNSSRIVDEFRKLLCILCCHNLSPRQFAQRSALHCIFPIQRARENLRHVQILSNNDWVNENRRIVDRFLHDRWPRYPFEIKFELMKLISKHIITIHDLIVDESLDRILAQCSLDTFIACVNKIIEFAPRWLHHFCDNEDEEDEGEEEAEQTPTTTSVAMEVDSPSYDIPLATGSSVNMTHTEPLCLTGAMVRSIRKDELGYPSRFLVNALNELRRKHELRRDSDSGIYVTKHELHTINKNSFFIRKIYITPCTILYEGPYREERCPVTRKFAREQEGFLRVSFRDEDYKKLQYANADMSVLYNRMKAILINGVSVCERQFNFLAFSSSQLREHCCWMFATINEISVEDIRDWMGDFRHIHPVAKMAARLGQSFSTSRKGLELTRQDYREIPDVKSNNACFTDGIGIISPRSVNKLYEELGIEEKAYHPCAFQIRFGGYKGMVCLDVANRIQEPDVGLYLRESMNKFDSNNNSIDIVRVSSMPATNFLNRQIILLLSCLNIEDEVFLSMQDKMLDDLQVLTKDPQQACEFLRNFGGTSGSAYPKFLLEYLKRFSKNMEPFAQQVLLALQGFLVKELRIKARILVPNAWCIFGVVDETNTLQYGEVFIQIEQQNEAKLSQRILAGPVIITRNPCFHPGDIRRLTAVDVPALHKLKNVVVFPMKGDRPHPAEMSGGDLDGDTFWVCQDQRLIFQKNEQPFDYHDQAVEDAKQVEIDQSTVYGIKDVCNFFVEYIEADNLGVIANSHLAFADQSTWRAKAPECLKLARMHSTAVDFAKNGVKAPRLTQDLRPSKYPHFMENKFKESYHATSILGQLYDDVKQFEERLHSSQETNDTNLLNFPYQTFIVRGSDAYMESALTTKNEYDFELRQVMRQYGIHNEAELVSGYILKFTSKPYAKQSKLFDLRNEISYAVHVIQDKYLRIFYEELYREEEVDDDFQWSDVTKKLTWEKQFTLFEFYARNEITKNSEIMKKASAWFRVTYKWLIGENQSRKKPQRKRRKQEENNKQQRFLSFAWIVYPVLMEIYDKREQ</sequence>
<keyword evidence="3 9" id="KW-0808">Transferase</keyword>
<dbReference type="Pfam" id="PF00076">
    <property type="entry name" value="RRM_1"/>
    <property type="match status" value="1"/>
</dbReference>
<name>A0A813YA56_ADIRI</name>
<keyword evidence="13" id="KW-1185">Reference proteome</keyword>
<evidence type="ECO:0000313" key="13">
    <source>
        <dbReference type="Proteomes" id="UP000663828"/>
    </source>
</evidence>
<dbReference type="Proteomes" id="UP000663828">
    <property type="component" value="Unassembled WGS sequence"/>
</dbReference>
<evidence type="ECO:0000256" key="9">
    <source>
        <dbReference type="RuleBase" id="RU363098"/>
    </source>
</evidence>
<dbReference type="SUPFAM" id="SSF54928">
    <property type="entry name" value="RNA-binding domain, RBD"/>
    <property type="match status" value="1"/>
</dbReference>
<evidence type="ECO:0000256" key="7">
    <source>
        <dbReference type="ARBA" id="ARBA00048744"/>
    </source>
</evidence>
<evidence type="ECO:0000259" key="11">
    <source>
        <dbReference type="PROSITE" id="PS50102"/>
    </source>
</evidence>
<dbReference type="PROSITE" id="PS50102">
    <property type="entry name" value="RRM"/>
    <property type="match status" value="1"/>
</dbReference>
<evidence type="ECO:0000256" key="1">
    <source>
        <dbReference type="ARBA" id="ARBA00005762"/>
    </source>
</evidence>
<dbReference type="EC" id="2.7.7.48" evidence="9"/>
<dbReference type="InterPro" id="IPR035979">
    <property type="entry name" value="RBD_domain_sf"/>
</dbReference>
<evidence type="ECO:0000256" key="6">
    <source>
        <dbReference type="ARBA" id="ARBA00023158"/>
    </source>
</evidence>
<dbReference type="PANTHER" id="PTHR23079:SF55">
    <property type="entry name" value="RNA-DIRECTED RNA POLYMERASE"/>
    <property type="match status" value="1"/>
</dbReference>
<keyword evidence="5 8" id="KW-0694">RNA-binding</keyword>
<keyword evidence="4 9" id="KW-0548">Nucleotidyltransferase</keyword>
<keyword evidence="6" id="KW-0943">RNA-mediated gene silencing</keyword>
<evidence type="ECO:0000256" key="10">
    <source>
        <dbReference type="SAM" id="MobiDB-lite"/>
    </source>
</evidence>
<evidence type="ECO:0000256" key="2">
    <source>
        <dbReference type="ARBA" id="ARBA00022484"/>
    </source>
</evidence>
<protein>
    <recommendedName>
        <fullName evidence="9">RNA-dependent RNA polymerase</fullName>
        <ecNumber evidence="9">2.7.7.48</ecNumber>
    </recommendedName>
</protein>
<dbReference type="SMART" id="SM00360">
    <property type="entry name" value="RRM"/>
    <property type="match status" value="1"/>
</dbReference>
<dbReference type="InterPro" id="IPR058752">
    <property type="entry name" value="RDRP_C_head"/>
</dbReference>
<dbReference type="Gene3D" id="3.30.70.330">
    <property type="match status" value="1"/>
</dbReference>
<dbReference type="GO" id="GO:0003968">
    <property type="term" value="F:RNA-directed RNA polymerase activity"/>
    <property type="evidence" value="ECO:0007669"/>
    <property type="project" value="UniProtKB-KW"/>
</dbReference>
<organism evidence="12 13">
    <name type="scientific">Adineta ricciae</name>
    <name type="common">Rotifer</name>
    <dbReference type="NCBI Taxonomy" id="249248"/>
    <lineage>
        <taxon>Eukaryota</taxon>
        <taxon>Metazoa</taxon>
        <taxon>Spiralia</taxon>
        <taxon>Gnathifera</taxon>
        <taxon>Rotifera</taxon>
        <taxon>Eurotatoria</taxon>
        <taxon>Bdelloidea</taxon>
        <taxon>Adinetida</taxon>
        <taxon>Adinetidae</taxon>
        <taxon>Adineta</taxon>
    </lineage>
</organism>
<keyword evidence="2 9" id="KW-0696">RNA-directed RNA polymerase</keyword>
<gene>
    <name evidence="12" type="ORF">XAT740_LOCUS7011</name>
</gene>
<dbReference type="GO" id="GO:0030422">
    <property type="term" value="P:siRNA processing"/>
    <property type="evidence" value="ECO:0007669"/>
    <property type="project" value="TreeGrafter"/>
</dbReference>